<evidence type="ECO:0000256" key="1">
    <source>
        <dbReference type="ARBA" id="ARBA00005495"/>
    </source>
</evidence>
<evidence type="ECO:0000313" key="6">
    <source>
        <dbReference type="EMBL" id="AZL69172.1"/>
    </source>
</evidence>
<gene>
    <name evidence="6" type="ORF">EJA05_16200</name>
</gene>
<dbReference type="Proteomes" id="UP000268230">
    <property type="component" value="Chromosome"/>
</dbReference>
<dbReference type="Pfam" id="PF04828">
    <property type="entry name" value="GFA"/>
    <property type="match status" value="1"/>
</dbReference>
<dbReference type="PANTHER" id="PTHR33337:SF40">
    <property type="entry name" value="CENP-V_GFA DOMAIN-CONTAINING PROTEIN-RELATED"/>
    <property type="match status" value="1"/>
</dbReference>
<organism evidence="6 7">
    <name type="scientific">Pseudomonas entomophila</name>
    <dbReference type="NCBI Taxonomy" id="312306"/>
    <lineage>
        <taxon>Bacteria</taxon>
        <taxon>Pseudomonadati</taxon>
        <taxon>Pseudomonadota</taxon>
        <taxon>Gammaproteobacteria</taxon>
        <taxon>Pseudomonadales</taxon>
        <taxon>Pseudomonadaceae</taxon>
        <taxon>Pseudomonas</taxon>
    </lineage>
</organism>
<dbReference type="InterPro" id="IPR006913">
    <property type="entry name" value="CENP-V/GFA"/>
</dbReference>
<keyword evidence="2" id="KW-0479">Metal-binding</keyword>
<dbReference type="PANTHER" id="PTHR33337">
    <property type="entry name" value="GFA DOMAIN-CONTAINING PROTEIN"/>
    <property type="match status" value="1"/>
</dbReference>
<evidence type="ECO:0000256" key="3">
    <source>
        <dbReference type="ARBA" id="ARBA00022833"/>
    </source>
</evidence>
<accession>A0A3S8ULM9</accession>
<dbReference type="SUPFAM" id="SSF51316">
    <property type="entry name" value="Mss4-like"/>
    <property type="match status" value="1"/>
</dbReference>
<dbReference type="GO" id="GO:0016846">
    <property type="term" value="F:carbon-sulfur lyase activity"/>
    <property type="evidence" value="ECO:0007669"/>
    <property type="project" value="InterPro"/>
</dbReference>
<evidence type="ECO:0000313" key="7">
    <source>
        <dbReference type="Proteomes" id="UP000268230"/>
    </source>
</evidence>
<dbReference type="InterPro" id="IPR011057">
    <property type="entry name" value="Mss4-like_sf"/>
</dbReference>
<keyword evidence="3" id="KW-0862">Zinc</keyword>
<proteinExistence type="inferred from homology"/>
<dbReference type="KEGG" id="pory:EJA05_16200"/>
<dbReference type="GO" id="GO:0046872">
    <property type="term" value="F:metal ion binding"/>
    <property type="evidence" value="ECO:0007669"/>
    <property type="project" value="UniProtKB-KW"/>
</dbReference>
<dbReference type="EMBL" id="CP034338">
    <property type="protein sequence ID" value="AZL69172.1"/>
    <property type="molecule type" value="Genomic_DNA"/>
</dbReference>
<feature type="domain" description="CENP-V/GFA" evidence="5">
    <location>
        <begin position="4"/>
        <end position="121"/>
    </location>
</feature>
<dbReference type="PROSITE" id="PS51891">
    <property type="entry name" value="CENP_V_GFA"/>
    <property type="match status" value="1"/>
</dbReference>
<evidence type="ECO:0000256" key="4">
    <source>
        <dbReference type="ARBA" id="ARBA00023239"/>
    </source>
</evidence>
<reference evidence="6 7" key="1">
    <citation type="submission" date="2018-12" db="EMBL/GenBank/DDBJ databases">
        <authorList>
            <person name="Li S."/>
            <person name="Yang R."/>
            <person name="Chen G."/>
            <person name="Zou L."/>
            <person name="Zhang C."/>
            <person name="Chen Y."/>
            <person name="Liu Z."/>
            <person name="Li Y."/>
            <person name="Yan Y."/>
            <person name="Huang M."/>
            <person name="Chen T."/>
        </authorList>
    </citation>
    <scope>NUCLEOTIDE SEQUENCE [LARGE SCALE GENOMIC DNA]</scope>
    <source>
        <strain evidence="6 7">1257</strain>
    </source>
</reference>
<evidence type="ECO:0000259" key="5">
    <source>
        <dbReference type="PROSITE" id="PS51891"/>
    </source>
</evidence>
<keyword evidence="4" id="KW-0456">Lyase</keyword>
<dbReference type="Gene3D" id="3.90.1590.10">
    <property type="entry name" value="glutathione-dependent formaldehyde- activating enzyme (gfa)"/>
    <property type="match status" value="1"/>
</dbReference>
<comment type="similarity">
    <text evidence="1">Belongs to the Gfa family.</text>
</comment>
<dbReference type="AlphaFoldDB" id="A0A3S8ULM9"/>
<protein>
    <submittedName>
        <fullName evidence="6">GFA family protein</fullName>
    </submittedName>
</protein>
<name>A0A3S8ULM9_9PSED</name>
<dbReference type="OrthoDB" id="7765631at2"/>
<evidence type="ECO:0000256" key="2">
    <source>
        <dbReference type="ARBA" id="ARBA00022723"/>
    </source>
</evidence>
<sequence length="129" mass="13858">MPTHNGGCLCGRIRFSARGTPRFPHTCSCHMCQRHSGSLTLCWVEFDKADVSWTGEGGAPSLYRSSEGSSRAFCPTCGSSLGAIDDAPTVALLLGCFDAKGADAFRPTAHSFSTSRPRWWTPGVRTDTL</sequence>